<name>A0A4Q6Y0L7_9SPHN</name>
<evidence type="ECO:0000313" key="3">
    <source>
        <dbReference type="Proteomes" id="UP000292085"/>
    </source>
</evidence>
<evidence type="ECO:0000256" key="1">
    <source>
        <dbReference type="SAM" id="Phobius"/>
    </source>
</evidence>
<organism evidence="2 3">
    <name type="scientific">Sphingomonas populi</name>
    <dbReference type="NCBI Taxonomy" id="2484750"/>
    <lineage>
        <taxon>Bacteria</taxon>
        <taxon>Pseudomonadati</taxon>
        <taxon>Pseudomonadota</taxon>
        <taxon>Alphaproteobacteria</taxon>
        <taxon>Sphingomonadales</taxon>
        <taxon>Sphingomonadaceae</taxon>
        <taxon>Sphingomonas</taxon>
    </lineage>
</organism>
<dbReference type="Pfam" id="PF07332">
    <property type="entry name" value="Phage_holin_3_6"/>
    <property type="match status" value="1"/>
</dbReference>
<dbReference type="OrthoDB" id="7595734at2"/>
<dbReference type="RefSeq" id="WP_130154973.1">
    <property type="nucleotide sequence ID" value="NZ_SGIS01000002.1"/>
</dbReference>
<reference evidence="2 3" key="1">
    <citation type="submission" date="2019-02" db="EMBL/GenBank/DDBJ databases">
        <authorList>
            <person name="Li Y."/>
        </authorList>
    </citation>
    <scope>NUCLEOTIDE SEQUENCE [LARGE SCALE GENOMIC DNA]</scope>
    <source>
        <strain evidence="2 3">3-7</strain>
    </source>
</reference>
<feature type="transmembrane region" description="Helical" evidence="1">
    <location>
        <begin position="45"/>
        <end position="73"/>
    </location>
</feature>
<dbReference type="InterPro" id="IPR009937">
    <property type="entry name" value="Phage_holin_3_6"/>
</dbReference>
<accession>A0A4Q6Y0L7</accession>
<sequence>MAEDSTDDGIGTLISRLVEDAKAFVLAEIGVLRARALKAVADYRAAAILGVAALVIAHAAIIALLVGIILSIAQALGPIWATVITVGGALLVAGVLVWIAVSIISNKGAKP</sequence>
<dbReference type="AlphaFoldDB" id="A0A4Q6Y0L7"/>
<dbReference type="Proteomes" id="UP000292085">
    <property type="component" value="Unassembled WGS sequence"/>
</dbReference>
<comment type="caution">
    <text evidence="2">The sequence shown here is derived from an EMBL/GenBank/DDBJ whole genome shotgun (WGS) entry which is preliminary data.</text>
</comment>
<protein>
    <recommendedName>
        <fullName evidence="4">Phage holin family protein</fullName>
    </recommendedName>
</protein>
<gene>
    <name evidence="2" type="ORF">EWE75_01695</name>
</gene>
<keyword evidence="1" id="KW-0472">Membrane</keyword>
<keyword evidence="1" id="KW-1133">Transmembrane helix</keyword>
<dbReference type="EMBL" id="SGIS01000002">
    <property type="protein sequence ID" value="RZF66125.1"/>
    <property type="molecule type" value="Genomic_DNA"/>
</dbReference>
<keyword evidence="1" id="KW-0812">Transmembrane</keyword>
<feature type="transmembrane region" description="Helical" evidence="1">
    <location>
        <begin position="79"/>
        <end position="104"/>
    </location>
</feature>
<proteinExistence type="predicted"/>
<evidence type="ECO:0008006" key="4">
    <source>
        <dbReference type="Google" id="ProtNLM"/>
    </source>
</evidence>
<keyword evidence="3" id="KW-1185">Reference proteome</keyword>
<evidence type="ECO:0000313" key="2">
    <source>
        <dbReference type="EMBL" id="RZF66125.1"/>
    </source>
</evidence>